<name>A0A3A3GFR5_PANTH</name>
<dbReference type="InterPro" id="IPR018309">
    <property type="entry name" value="Tscrpt_reg_PadR_C"/>
</dbReference>
<dbReference type="EMBL" id="QYZD01000015">
    <property type="protein sequence ID" value="RJG22651.1"/>
    <property type="molecule type" value="Genomic_DNA"/>
</dbReference>
<protein>
    <submittedName>
        <fullName evidence="3">PadR family transcriptional regulator</fullName>
    </submittedName>
</protein>
<dbReference type="Pfam" id="PF03551">
    <property type="entry name" value="PadR"/>
    <property type="match status" value="1"/>
</dbReference>
<feature type="domain" description="Transcription regulator PadR N-terminal" evidence="1">
    <location>
        <begin position="6"/>
        <end position="76"/>
    </location>
</feature>
<accession>A0A3A3GFR5</accession>
<dbReference type="PANTHER" id="PTHR43252">
    <property type="entry name" value="TRANSCRIPTIONAL REGULATOR YQJI"/>
    <property type="match status" value="1"/>
</dbReference>
<dbReference type="Gene3D" id="1.10.10.10">
    <property type="entry name" value="Winged helix-like DNA-binding domain superfamily/Winged helix DNA-binding domain"/>
    <property type="match status" value="1"/>
</dbReference>
<dbReference type="OrthoDB" id="9783723at2"/>
<proteinExistence type="predicted"/>
<sequence length="176" mass="20552">MLEYIILGLLMEGPMSGYEMKKTIDSSVGLFYRASYGSLYPALKRLANKGLLSVAEAEGGRNKKEYTLLPAGKEQFVSWLAEPLPVSRNEVLLRIFFYDYLDEDTRQARLTEYENKLESEMRRLQAVQEMVAGELEHIEHPENYYYRVSVLTYGLHYFGMEKQWMQVIKQRGEMKP</sequence>
<dbReference type="InterPro" id="IPR005149">
    <property type="entry name" value="Tscrpt_reg_PadR_N"/>
</dbReference>
<dbReference type="SUPFAM" id="SSF46785">
    <property type="entry name" value="Winged helix' DNA-binding domain"/>
    <property type="match status" value="1"/>
</dbReference>
<dbReference type="RefSeq" id="WP_119794745.1">
    <property type="nucleotide sequence ID" value="NZ_QYZD01000015.1"/>
</dbReference>
<dbReference type="Pfam" id="PF10400">
    <property type="entry name" value="Vir_act_alpha_C"/>
    <property type="match status" value="1"/>
</dbReference>
<dbReference type="AlphaFoldDB" id="A0A3A3GFR5"/>
<reference evidence="3 4" key="1">
    <citation type="submission" date="2018-09" db="EMBL/GenBank/DDBJ databases">
        <title>Paenibacillus SK2017-BO5.</title>
        <authorList>
            <person name="Piskunova J.V."/>
            <person name="Dubiley S.A."/>
            <person name="Severinov K.V."/>
        </authorList>
    </citation>
    <scope>NUCLEOTIDE SEQUENCE [LARGE SCALE GENOMIC DNA]</scope>
    <source>
        <strain evidence="3 4">BO5</strain>
    </source>
</reference>
<evidence type="ECO:0000313" key="4">
    <source>
        <dbReference type="Proteomes" id="UP000266177"/>
    </source>
</evidence>
<dbReference type="InterPro" id="IPR036390">
    <property type="entry name" value="WH_DNA-bd_sf"/>
</dbReference>
<organism evidence="3 4">
    <name type="scientific">Paenibacillus thiaminolyticus</name>
    <name type="common">Bacillus thiaminolyticus</name>
    <dbReference type="NCBI Taxonomy" id="49283"/>
    <lineage>
        <taxon>Bacteria</taxon>
        <taxon>Bacillati</taxon>
        <taxon>Bacillota</taxon>
        <taxon>Bacilli</taxon>
        <taxon>Bacillales</taxon>
        <taxon>Paenibacillaceae</taxon>
        <taxon>Paenibacillus</taxon>
    </lineage>
</organism>
<comment type="caution">
    <text evidence="3">The sequence shown here is derived from an EMBL/GenBank/DDBJ whole genome shotgun (WGS) entry which is preliminary data.</text>
</comment>
<evidence type="ECO:0000259" key="1">
    <source>
        <dbReference type="Pfam" id="PF03551"/>
    </source>
</evidence>
<dbReference type="PANTHER" id="PTHR43252:SF6">
    <property type="entry name" value="NEGATIVE TRANSCRIPTION REGULATOR PADR"/>
    <property type="match status" value="1"/>
</dbReference>
<dbReference type="InterPro" id="IPR036388">
    <property type="entry name" value="WH-like_DNA-bd_sf"/>
</dbReference>
<feature type="domain" description="Transcription regulator PadR C-terminal" evidence="2">
    <location>
        <begin position="88"/>
        <end position="166"/>
    </location>
</feature>
<evidence type="ECO:0000313" key="3">
    <source>
        <dbReference type="EMBL" id="RJG22651.1"/>
    </source>
</evidence>
<evidence type="ECO:0000259" key="2">
    <source>
        <dbReference type="Pfam" id="PF10400"/>
    </source>
</evidence>
<dbReference type="Proteomes" id="UP000266177">
    <property type="component" value="Unassembled WGS sequence"/>
</dbReference>
<gene>
    <name evidence="3" type="ORF">DQX05_17090</name>
</gene>